<accession>A0A940SJ00</accession>
<dbReference type="RefSeq" id="WP_209401376.1">
    <property type="nucleotide sequence ID" value="NZ_JAGIYQ010000001.1"/>
</dbReference>
<keyword evidence="2" id="KW-1185">Reference proteome</keyword>
<dbReference type="Proteomes" id="UP000682134">
    <property type="component" value="Unassembled WGS sequence"/>
</dbReference>
<evidence type="ECO:0000313" key="2">
    <source>
        <dbReference type="Proteomes" id="UP000682134"/>
    </source>
</evidence>
<protein>
    <submittedName>
        <fullName evidence="1">DUF3679 domain-containing protein</fullName>
    </submittedName>
</protein>
<dbReference type="InterPro" id="IPR020534">
    <property type="entry name" value="Uncharacterised_YqxA"/>
</dbReference>
<dbReference type="AlphaFoldDB" id="A0A940SJ00"/>
<organism evidence="1 2">
    <name type="scientific">Gottfriedia endophytica</name>
    <dbReference type="NCBI Taxonomy" id="2820819"/>
    <lineage>
        <taxon>Bacteria</taxon>
        <taxon>Bacillati</taxon>
        <taxon>Bacillota</taxon>
        <taxon>Bacilli</taxon>
        <taxon>Bacillales</taxon>
        <taxon>Bacillaceae</taxon>
        <taxon>Gottfriedia</taxon>
    </lineage>
</organism>
<dbReference type="EMBL" id="JAGIYQ010000001">
    <property type="protein sequence ID" value="MBP0723708.1"/>
    <property type="molecule type" value="Genomic_DNA"/>
</dbReference>
<sequence>MIKKIFQYLLIFSVFIMLALTGMQVAKNGISKVTSTNYYQLKDIVSVGTVDGKREATVLGRDFTGEELKKREQELEKLSAFNYVTSIGKGITSFVTGVVGHVIKLIEKVPSLF</sequence>
<proteinExistence type="predicted"/>
<comment type="caution">
    <text evidence="1">The sequence shown here is derived from an EMBL/GenBank/DDBJ whole genome shotgun (WGS) entry which is preliminary data.</text>
</comment>
<name>A0A940SJ00_9BACI</name>
<reference evidence="1" key="1">
    <citation type="submission" date="2021-04" db="EMBL/GenBank/DDBJ databases">
        <title>Genome seq and assembly of Bacillus sp.</title>
        <authorList>
            <person name="Chhetri G."/>
        </authorList>
    </citation>
    <scope>NUCLEOTIDE SEQUENCE</scope>
    <source>
        <strain evidence="1">RG28</strain>
    </source>
</reference>
<dbReference type="Pfam" id="PF12438">
    <property type="entry name" value="DUF3679"/>
    <property type="match status" value="1"/>
</dbReference>
<evidence type="ECO:0000313" key="1">
    <source>
        <dbReference type="EMBL" id="MBP0723708.1"/>
    </source>
</evidence>
<gene>
    <name evidence="1" type="ORF">J5Y03_00750</name>
</gene>